<reference evidence="1 3" key="1">
    <citation type="submission" date="2015-12" db="EMBL/GenBank/DDBJ databases">
        <title>Intraspecies pangenome expansion in the marine bacterium Alteromonas.</title>
        <authorList>
            <person name="Lopez-Perez M."/>
            <person name="Rodriguez-Valera F."/>
        </authorList>
    </citation>
    <scope>NUCLEOTIDE SEQUENCE [LARGE SCALE GENOMIC DNA]</scope>
    <source>
        <strain evidence="1 3">LMG 21861</strain>
    </source>
</reference>
<evidence type="ECO:0000313" key="2">
    <source>
        <dbReference type="EMBL" id="MDO6578036.1"/>
    </source>
</evidence>
<dbReference type="GeneID" id="83256724"/>
<dbReference type="Proteomes" id="UP000056750">
    <property type="component" value="Chromosome"/>
</dbReference>
<sequence length="319" mass="37482">MLCLAVSLCLLLTNQSDNQSIPTREVVNNAQNNVESHQPMQWFDVWQRSFTDSMDFTVSKFDGLFSDGSQSIEKAKAEGRIQLSWEPRTRDIAETDLRFRIRVSLPHLENRVDLLLSDNEDETQSDTIKAARSPSLGRQDNTTISLRFRPNINSHYSFRVGAGRRDQLYVKARYRNAYAFNSHWAMLYDTEIYQYTRDQFGAELGTSIQHVSGSNNVTRLNNRFYFRDNSNDWLWRHELQHLYPINNNNALVYSFMVEGLNKPTYQVEEVYTGLRWRSNPIREWLYFEVEPFVLWLRSEDFSPSYGMALRLEAYYGKGE</sequence>
<evidence type="ECO:0000313" key="1">
    <source>
        <dbReference type="EMBL" id="AMJ73131.1"/>
    </source>
</evidence>
<keyword evidence="3" id="KW-1185">Reference proteome</keyword>
<protein>
    <submittedName>
        <fullName evidence="2">Uncharacterized protein</fullName>
    </submittedName>
</protein>
<proteinExistence type="predicted"/>
<organism evidence="2 4">
    <name type="scientific">Alteromonas stellipolaris</name>
    <dbReference type="NCBI Taxonomy" id="233316"/>
    <lineage>
        <taxon>Bacteria</taxon>
        <taxon>Pseudomonadati</taxon>
        <taxon>Pseudomonadota</taxon>
        <taxon>Gammaproteobacteria</taxon>
        <taxon>Alteromonadales</taxon>
        <taxon>Alteromonadaceae</taxon>
        <taxon>Alteromonas/Salinimonas group</taxon>
        <taxon>Alteromonas</taxon>
    </lineage>
</organism>
<accession>A0AAW7Z504</accession>
<reference evidence="2" key="2">
    <citation type="submission" date="2023-07" db="EMBL/GenBank/DDBJ databases">
        <title>Genome content predicts the carbon catabolic preferences of heterotrophic bacteria.</title>
        <authorList>
            <person name="Gralka M."/>
        </authorList>
    </citation>
    <scope>NUCLEOTIDE SEQUENCE</scope>
    <source>
        <strain evidence="2">F2M12</strain>
    </source>
</reference>
<dbReference type="RefSeq" id="WP_057794279.1">
    <property type="nucleotide sequence ID" value="NZ_CAXIBE010000025.1"/>
</dbReference>
<evidence type="ECO:0000313" key="4">
    <source>
        <dbReference type="Proteomes" id="UP001170717"/>
    </source>
</evidence>
<evidence type="ECO:0000313" key="3">
    <source>
        <dbReference type="Proteomes" id="UP000056750"/>
    </source>
</evidence>
<gene>
    <name evidence="1" type="ORF">AVL57_03540</name>
    <name evidence="2" type="ORF">Q4527_11565</name>
</gene>
<dbReference type="EMBL" id="CP013926">
    <property type="protein sequence ID" value="AMJ73131.1"/>
    <property type="molecule type" value="Genomic_DNA"/>
</dbReference>
<name>A0AAW7Z504_9ALTE</name>
<dbReference type="EMBL" id="JAUOQI010000007">
    <property type="protein sequence ID" value="MDO6578036.1"/>
    <property type="molecule type" value="Genomic_DNA"/>
</dbReference>
<dbReference type="KEGG" id="asq:AVL57_03540"/>
<dbReference type="AlphaFoldDB" id="A0AAW7Z504"/>
<dbReference type="Proteomes" id="UP001170717">
    <property type="component" value="Unassembled WGS sequence"/>
</dbReference>